<name>A0A0N1I632_LEPSE</name>
<dbReference type="OrthoDB" id="271360at2759"/>
<protein>
    <submittedName>
        <fullName evidence="1">Uncharacterized protein</fullName>
    </submittedName>
</protein>
<dbReference type="AlphaFoldDB" id="A0A0N1I632"/>
<gene>
    <name evidence="1" type="ORF">ABL78_3499</name>
</gene>
<evidence type="ECO:0000313" key="2">
    <source>
        <dbReference type="Proteomes" id="UP000038009"/>
    </source>
</evidence>
<dbReference type="OMA" id="FNPYYKQ"/>
<keyword evidence="2" id="KW-1185">Reference proteome</keyword>
<accession>A0A0N1I632</accession>
<dbReference type="Proteomes" id="UP000038009">
    <property type="component" value="Unassembled WGS sequence"/>
</dbReference>
<dbReference type="VEuPathDB" id="TriTrypDB:Lsey_0089_0150"/>
<comment type="caution">
    <text evidence="1">The sequence shown here is derived from an EMBL/GenBank/DDBJ whole genome shotgun (WGS) entry which is preliminary data.</text>
</comment>
<proteinExistence type="predicted"/>
<dbReference type="EMBL" id="LJSK01000089">
    <property type="protein sequence ID" value="KPI87415.1"/>
    <property type="molecule type" value="Genomic_DNA"/>
</dbReference>
<sequence length="89" mass="10227">MRLTAGKIYFWGGVTIALLTAWNRHSTKQLRTVVDSIKEEKMREAERLRRYQQGGQGGCAPVMVADAHMPKHFNPYYKQQQMENASADK</sequence>
<organism evidence="1 2">
    <name type="scientific">Leptomonas seymouri</name>
    <dbReference type="NCBI Taxonomy" id="5684"/>
    <lineage>
        <taxon>Eukaryota</taxon>
        <taxon>Discoba</taxon>
        <taxon>Euglenozoa</taxon>
        <taxon>Kinetoplastea</taxon>
        <taxon>Metakinetoplastina</taxon>
        <taxon>Trypanosomatida</taxon>
        <taxon>Trypanosomatidae</taxon>
        <taxon>Leishmaniinae</taxon>
        <taxon>Leptomonas</taxon>
    </lineage>
</organism>
<reference evidence="1 2" key="1">
    <citation type="journal article" date="2015" name="PLoS Pathog.">
        <title>Leptomonas seymouri: Adaptations to the Dixenous Life Cycle Analyzed by Genome Sequencing, Transcriptome Profiling and Co-infection with Leishmania donovani.</title>
        <authorList>
            <person name="Kraeva N."/>
            <person name="Butenko A."/>
            <person name="Hlavacova J."/>
            <person name="Kostygov A."/>
            <person name="Myskova J."/>
            <person name="Grybchuk D."/>
            <person name="Lestinova T."/>
            <person name="Votypka J."/>
            <person name="Volf P."/>
            <person name="Opperdoes F."/>
            <person name="Flegontov P."/>
            <person name="Lukes J."/>
            <person name="Yurchenko V."/>
        </authorList>
    </citation>
    <scope>NUCLEOTIDE SEQUENCE [LARGE SCALE GENOMIC DNA]</scope>
    <source>
        <strain evidence="1 2">ATCC 30220</strain>
    </source>
</reference>
<evidence type="ECO:0000313" key="1">
    <source>
        <dbReference type="EMBL" id="KPI87415.1"/>
    </source>
</evidence>